<feature type="binding site" evidence="9">
    <location>
        <position position="81"/>
    </location>
    <ligand>
        <name>[4Fe-4S] cluster</name>
        <dbReference type="ChEBI" id="CHEBI:49883"/>
    </ligand>
</feature>
<evidence type="ECO:0000256" key="10">
    <source>
        <dbReference type="PROSITE-ProRule" id="PRU01024"/>
    </source>
</evidence>
<accession>A0ABV7CH48</accession>
<dbReference type="Proteomes" id="UP001595453">
    <property type="component" value="Unassembled WGS sequence"/>
</dbReference>
<name>A0ABV7CH48_9GAMM</name>
<dbReference type="InterPro" id="IPR030390">
    <property type="entry name" value="MeTrfase_TrmA_AS"/>
</dbReference>
<dbReference type="Gene3D" id="2.40.50.140">
    <property type="entry name" value="Nucleic acid-binding proteins"/>
    <property type="match status" value="1"/>
</dbReference>
<evidence type="ECO:0000256" key="11">
    <source>
        <dbReference type="PROSITE-ProRule" id="PRU10015"/>
    </source>
</evidence>
<evidence type="ECO:0000259" key="12">
    <source>
        <dbReference type="PROSITE" id="PS50926"/>
    </source>
</evidence>
<comment type="caution">
    <text evidence="13">The sequence shown here is derived from an EMBL/GenBank/DDBJ whole genome shotgun (WGS) entry which is preliminary data.</text>
</comment>
<feature type="binding site" evidence="9">
    <location>
        <position position="90"/>
    </location>
    <ligand>
        <name>[4Fe-4S] cluster</name>
        <dbReference type="ChEBI" id="CHEBI:49883"/>
    </ligand>
</feature>
<comment type="catalytic activity">
    <reaction evidence="9">
        <text>uridine(1939) in 23S rRNA + S-adenosyl-L-methionine = 5-methyluridine(1939) in 23S rRNA + S-adenosyl-L-homocysteine + H(+)</text>
        <dbReference type="Rhea" id="RHEA:42908"/>
        <dbReference type="Rhea" id="RHEA-COMP:10278"/>
        <dbReference type="Rhea" id="RHEA-COMP:10279"/>
        <dbReference type="ChEBI" id="CHEBI:15378"/>
        <dbReference type="ChEBI" id="CHEBI:57856"/>
        <dbReference type="ChEBI" id="CHEBI:59789"/>
        <dbReference type="ChEBI" id="CHEBI:65315"/>
        <dbReference type="ChEBI" id="CHEBI:74447"/>
        <dbReference type="EC" id="2.1.1.190"/>
    </reaction>
</comment>
<dbReference type="EC" id="2.1.1.190" evidence="9"/>
<dbReference type="Pfam" id="PF01938">
    <property type="entry name" value="TRAM"/>
    <property type="match status" value="1"/>
</dbReference>
<organism evidence="13 14">
    <name type="scientific">Pseudoalteromonas fenneropenaei</name>
    <dbReference type="NCBI Taxonomy" id="1737459"/>
    <lineage>
        <taxon>Bacteria</taxon>
        <taxon>Pseudomonadati</taxon>
        <taxon>Pseudomonadota</taxon>
        <taxon>Gammaproteobacteria</taxon>
        <taxon>Alteromonadales</taxon>
        <taxon>Pseudoalteromonadaceae</taxon>
        <taxon>Pseudoalteromonas</taxon>
    </lineage>
</organism>
<dbReference type="Gene3D" id="3.40.50.150">
    <property type="entry name" value="Vaccinia Virus protein VP39"/>
    <property type="match status" value="1"/>
</dbReference>
<dbReference type="InterPro" id="IPR029063">
    <property type="entry name" value="SAM-dependent_MTases_sf"/>
</dbReference>
<keyword evidence="3 9" id="KW-0489">Methyltransferase</keyword>
<dbReference type="EMBL" id="JBHRSD010000010">
    <property type="protein sequence ID" value="MFC3031880.1"/>
    <property type="molecule type" value="Genomic_DNA"/>
</dbReference>
<keyword evidence="1 9" id="KW-0004">4Fe-4S</keyword>
<dbReference type="CDD" id="cd02440">
    <property type="entry name" value="AdoMet_MTases"/>
    <property type="match status" value="1"/>
</dbReference>
<comment type="function">
    <text evidence="9">Catalyzes the formation of 5-methyl-uridine at position 1939 (m5U1939) in 23S rRNA.</text>
</comment>
<evidence type="ECO:0000256" key="3">
    <source>
        <dbReference type="ARBA" id="ARBA00022603"/>
    </source>
</evidence>
<dbReference type="NCBIfam" id="NF009639">
    <property type="entry name" value="PRK13168.1"/>
    <property type="match status" value="1"/>
</dbReference>
<dbReference type="HAMAP" id="MF_01010">
    <property type="entry name" value="23SrRNA_methyltr_RlmD"/>
    <property type="match status" value="1"/>
</dbReference>
<dbReference type="InterPro" id="IPR001566">
    <property type="entry name" value="23S_rRNA_MeTrfase_RlmD"/>
</dbReference>
<evidence type="ECO:0000256" key="7">
    <source>
        <dbReference type="ARBA" id="ARBA00023004"/>
    </source>
</evidence>
<keyword evidence="4 9" id="KW-0808">Transferase</keyword>
<evidence type="ECO:0000256" key="9">
    <source>
        <dbReference type="HAMAP-Rule" id="MF_01010"/>
    </source>
</evidence>
<evidence type="ECO:0000256" key="5">
    <source>
        <dbReference type="ARBA" id="ARBA00022691"/>
    </source>
</evidence>
<dbReference type="GO" id="GO:0032259">
    <property type="term" value="P:methylation"/>
    <property type="evidence" value="ECO:0007669"/>
    <property type="project" value="UniProtKB-KW"/>
</dbReference>
<keyword evidence="14" id="KW-1185">Reference proteome</keyword>
<dbReference type="PROSITE" id="PS51687">
    <property type="entry name" value="SAM_MT_RNA_M5U"/>
    <property type="match status" value="1"/>
</dbReference>
<protein>
    <recommendedName>
        <fullName evidence="9">23S rRNA (uracil(1939)-C(5))-methyltransferase RlmD</fullName>
        <ecNumber evidence="9">2.1.1.190</ecNumber>
    </recommendedName>
    <alternativeName>
        <fullName evidence="9">23S rRNA(m5U1939)-methyltransferase</fullName>
    </alternativeName>
</protein>
<feature type="domain" description="TRAM" evidence="12">
    <location>
        <begin position="10"/>
        <end position="68"/>
    </location>
</feature>
<feature type="binding site" evidence="9 10">
    <location>
        <position position="274"/>
    </location>
    <ligand>
        <name>S-adenosyl-L-methionine</name>
        <dbReference type="ChEBI" id="CHEBI:59789"/>
    </ligand>
</feature>
<feature type="binding site" evidence="9 10">
    <location>
        <position position="372"/>
    </location>
    <ligand>
        <name>S-adenosyl-L-methionine</name>
        <dbReference type="ChEBI" id="CHEBI:59789"/>
    </ligand>
</feature>
<evidence type="ECO:0000256" key="4">
    <source>
        <dbReference type="ARBA" id="ARBA00022679"/>
    </source>
</evidence>
<dbReference type="PANTHER" id="PTHR11061">
    <property type="entry name" value="RNA M5U METHYLTRANSFERASE"/>
    <property type="match status" value="1"/>
</dbReference>
<feature type="binding site" evidence="9">
    <location>
        <position position="351"/>
    </location>
    <ligand>
        <name>S-adenosyl-L-methionine</name>
        <dbReference type="ChEBI" id="CHEBI:59789"/>
    </ligand>
</feature>
<feature type="binding site" evidence="9">
    <location>
        <position position="169"/>
    </location>
    <ligand>
        <name>[4Fe-4S] cluster</name>
        <dbReference type="ChEBI" id="CHEBI:49883"/>
    </ligand>
</feature>
<sequence>MAQFFRANKKSTTPQVQTVTVSSLDHQGRGVARQDGKVWFIDGALPGEVVKAQVTQNKAKLVEAKTVKVMTASAERAKPFCGDYEACGGCELQHQDLAAQVAAKQLAVAALFQKFTGLSQLPWQPAITSAGQHYRRSARLACLFDKDSGRLKLGYRGKGSKKIVEVQQCDVLAPAFATHIGLLREVLNRHPALSSISHVQLSEADNGSYVVLRHIKAISSELKASVNAALAPCNWHLLWQGPSETVKVSDDLLPRYHLSEFDLTLSYQLDNFVQVNAAVNQHMLQQAMAWLALTASDKVLDLFCGIGNFSLVAAKQANSVIGVEGVASSVAMATQNAHTNQISNVTFHCSDLTANLVEAQWFSKDSNVLILDPSRVGAEEILAQLPLKQFERILYVSCDPVTLARDSKLIVDQRFELVKVGLMNMFPHTGHIESMALFQRR</sequence>
<dbReference type="PROSITE" id="PS50926">
    <property type="entry name" value="TRAM"/>
    <property type="match status" value="1"/>
</dbReference>
<evidence type="ECO:0000313" key="13">
    <source>
        <dbReference type="EMBL" id="MFC3031880.1"/>
    </source>
</evidence>
<evidence type="ECO:0000256" key="2">
    <source>
        <dbReference type="ARBA" id="ARBA00022552"/>
    </source>
</evidence>
<dbReference type="InterPro" id="IPR002792">
    <property type="entry name" value="TRAM_dom"/>
</dbReference>
<gene>
    <name evidence="9 13" type="primary">rlmD</name>
    <name evidence="13" type="ORF">ACFOEE_05060</name>
</gene>
<comment type="similarity">
    <text evidence="9">Belongs to the class I-like SAM-binding methyltransferase superfamily. RNA M5U methyltransferase family. RlmD subfamily.</text>
</comment>
<evidence type="ECO:0000256" key="8">
    <source>
        <dbReference type="ARBA" id="ARBA00023014"/>
    </source>
</evidence>
<dbReference type="RefSeq" id="WP_377121560.1">
    <property type="nucleotide sequence ID" value="NZ_JBHRSD010000010.1"/>
</dbReference>
<reference evidence="14" key="1">
    <citation type="journal article" date="2019" name="Int. J. Syst. Evol. Microbiol.">
        <title>The Global Catalogue of Microorganisms (GCM) 10K type strain sequencing project: providing services to taxonomists for standard genome sequencing and annotation.</title>
        <authorList>
            <consortium name="The Broad Institute Genomics Platform"/>
            <consortium name="The Broad Institute Genome Sequencing Center for Infectious Disease"/>
            <person name="Wu L."/>
            <person name="Ma J."/>
        </authorList>
    </citation>
    <scope>NUCLEOTIDE SEQUENCE [LARGE SCALE GENOMIC DNA]</scope>
    <source>
        <strain evidence="14">KCTC 42730</strain>
    </source>
</reference>
<feature type="active site" description="Nucleophile" evidence="9 10">
    <location>
        <position position="398"/>
    </location>
</feature>
<dbReference type="SUPFAM" id="SSF50249">
    <property type="entry name" value="Nucleic acid-binding proteins"/>
    <property type="match status" value="1"/>
</dbReference>
<dbReference type="PANTHER" id="PTHR11061:SF49">
    <property type="entry name" value="23S RRNA (URACIL(1939)-C(5))-METHYLTRANSFERASE RLMD"/>
    <property type="match status" value="1"/>
</dbReference>
<dbReference type="SUPFAM" id="SSF53335">
    <property type="entry name" value="S-adenosyl-L-methionine-dependent methyltransferases"/>
    <property type="match status" value="1"/>
</dbReference>
<dbReference type="InterPro" id="IPR030391">
    <property type="entry name" value="MeTrfase_TrmA_CS"/>
</dbReference>
<dbReference type="InterPro" id="IPR012340">
    <property type="entry name" value="NA-bd_OB-fold"/>
</dbReference>
<keyword evidence="6 9" id="KW-0479">Metal-binding</keyword>
<dbReference type="Pfam" id="PF05958">
    <property type="entry name" value="tRNA_U5-meth_tr"/>
    <property type="match status" value="1"/>
</dbReference>
<dbReference type="InterPro" id="IPR010280">
    <property type="entry name" value="U5_MeTrfase_fam"/>
</dbReference>
<dbReference type="PROSITE" id="PS01230">
    <property type="entry name" value="TRMA_1"/>
    <property type="match status" value="1"/>
</dbReference>
<keyword evidence="8 9" id="KW-0411">Iron-sulfur</keyword>
<proteinExistence type="inferred from homology"/>
<feature type="binding site" evidence="9 10">
    <location>
        <position position="324"/>
    </location>
    <ligand>
        <name>S-adenosyl-L-methionine</name>
        <dbReference type="ChEBI" id="CHEBI:59789"/>
    </ligand>
</feature>
<keyword evidence="2 9" id="KW-0698">rRNA processing</keyword>
<keyword evidence="7 9" id="KW-0408">Iron</keyword>
<dbReference type="PROSITE" id="PS01231">
    <property type="entry name" value="TRMA_2"/>
    <property type="match status" value="1"/>
</dbReference>
<feature type="binding site" evidence="9">
    <location>
        <position position="87"/>
    </location>
    <ligand>
        <name>[4Fe-4S] cluster</name>
        <dbReference type="ChEBI" id="CHEBI:49883"/>
    </ligand>
</feature>
<dbReference type="NCBIfam" id="TIGR00479">
    <property type="entry name" value="rumA"/>
    <property type="match status" value="1"/>
</dbReference>
<evidence type="ECO:0000313" key="14">
    <source>
        <dbReference type="Proteomes" id="UP001595453"/>
    </source>
</evidence>
<feature type="binding site" evidence="9">
    <location>
        <position position="308"/>
    </location>
    <ligand>
        <name>S-adenosyl-L-methionine</name>
        <dbReference type="ChEBI" id="CHEBI:59789"/>
    </ligand>
</feature>
<dbReference type="GO" id="GO:0008168">
    <property type="term" value="F:methyltransferase activity"/>
    <property type="evidence" value="ECO:0007669"/>
    <property type="project" value="UniProtKB-KW"/>
</dbReference>
<feature type="active site" evidence="11">
    <location>
        <position position="398"/>
    </location>
</feature>
<evidence type="ECO:0000256" key="6">
    <source>
        <dbReference type="ARBA" id="ARBA00022723"/>
    </source>
</evidence>
<evidence type="ECO:0000256" key="1">
    <source>
        <dbReference type="ARBA" id="ARBA00022485"/>
    </source>
</evidence>
<dbReference type="Gene3D" id="2.40.50.1070">
    <property type="match status" value="1"/>
</dbReference>
<feature type="binding site" evidence="9 10">
    <location>
        <position position="303"/>
    </location>
    <ligand>
        <name>S-adenosyl-L-methionine</name>
        <dbReference type="ChEBI" id="CHEBI:59789"/>
    </ligand>
</feature>
<keyword evidence="5 9" id="KW-0949">S-adenosyl-L-methionine</keyword>